<dbReference type="SUPFAM" id="SSF52374">
    <property type="entry name" value="Nucleotidylyl transferase"/>
    <property type="match status" value="1"/>
</dbReference>
<keyword evidence="5 13" id="KW-0820">tRNA-binding</keyword>
<comment type="subcellular location">
    <subcellularLocation>
        <location evidence="2 13">Cytoplasm</location>
    </subcellularLocation>
</comment>
<dbReference type="Gene3D" id="2.170.220.10">
    <property type="match status" value="1"/>
</dbReference>
<keyword evidence="4 13" id="KW-0963">Cytoplasm</keyword>
<dbReference type="PANTHER" id="PTHR43326:SF1">
    <property type="entry name" value="METHIONINE--TRNA LIGASE, MITOCHONDRIAL"/>
    <property type="match status" value="1"/>
</dbReference>
<dbReference type="NCBIfam" id="TIGR00398">
    <property type="entry name" value="metG"/>
    <property type="match status" value="1"/>
</dbReference>
<keyword evidence="9 13" id="KW-0694">RNA-binding</keyword>
<sequence length="633" mass="73208">MKRSYLTTPIYYVNAEPHLGHAYTTVVADTVARWKRLQGYEVFFLTGTDEHGDKIVRAAEARGLTPREYVDRIAEKFRQTWPLLHIQYTRFIRTTEPDHKRVVQHVLQLLYEKGDISFGEYEGLYCFGCERFLTRKELRDGLCPDHRTPPTPLRESNYFFDLSRYQNWLIDHLQKHPDFIQPPGYREEVLGLLREGLEPLCISRPKSRLSWGIEFPFDPNYVTYVWFDALLNYLSGIGYPDDPSWEKWWQVAEHIIAKDILKPHAIYWPIMLRALGLPVYRRLHVHGYWNLNQAKMSKSLGNVVRPGDLVSRYGADRVRYFLLREMAFGQDAEFSEEALVLRTNAELANDFGNLVFRTLSMVGKYCQGRVPVPGEETPEDRTLKERLLSAVENFAREMDHFRFHLGLSLLNEAVREANRYVDHQAPWELNKKGKQDRLGRVLYTLLEALRVLAVVLWPIIPRSSELLLGNLGLSPAEELSLERALTWGRLKPGQEVQRGKALFPRLERPSFEVPDREKDSAEEKVEEKTYPLEEFKKWDLRVAEIVAAERVPGTDRLLRLTVRCPEERTVVAGIAEHYRPEELVGKQVVLVANLKPARIRGVLSQGMILAARDEKGLKLLVPEETVTPGAEVG</sequence>
<comment type="catalytic activity">
    <reaction evidence="12 13">
        <text>tRNA(Met) + L-methionine + ATP = L-methionyl-tRNA(Met) + AMP + diphosphate</text>
        <dbReference type="Rhea" id="RHEA:13481"/>
        <dbReference type="Rhea" id="RHEA-COMP:9667"/>
        <dbReference type="Rhea" id="RHEA-COMP:9698"/>
        <dbReference type="ChEBI" id="CHEBI:30616"/>
        <dbReference type="ChEBI" id="CHEBI:33019"/>
        <dbReference type="ChEBI" id="CHEBI:57844"/>
        <dbReference type="ChEBI" id="CHEBI:78442"/>
        <dbReference type="ChEBI" id="CHEBI:78530"/>
        <dbReference type="ChEBI" id="CHEBI:456215"/>
        <dbReference type="EC" id="6.1.1.10"/>
    </reaction>
</comment>
<protein>
    <recommendedName>
        <fullName evidence="13">Methionine--tRNA ligase</fullName>
        <ecNumber evidence="13">6.1.1.10</ecNumber>
    </recommendedName>
    <alternativeName>
        <fullName evidence="13">Methionyl-tRNA synthetase</fullName>
        <shortName evidence="13">MetRS</shortName>
    </alternativeName>
</protein>
<dbReference type="GO" id="GO:0006431">
    <property type="term" value="P:methionyl-tRNA aminoacylation"/>
    <property type="evidence" value="ECO:0007669"/>
    <property type="project" value="UniProtKB-UniRule"/>
</dbReference>
<dbReference type="FunFam" id="2.170.220.10:FF:000003">
    <property type="entry name" value="Methionine--tRNA ligase"/>
    <property type="match status" value="1"/>
</dbReference>
<dbReference type="InterPro" id="IPR014758">
    <property type="entry name" value="Met-tRNA_synth"/>
</dbReference>
<evidence type="ECO:0000256" key="1">
    <source>
        <dbReference type="ARBA" id="ARBA00003314"/>
    </source>
</evidence>
<dbReference type="GO" id="GO:0005524">
    <property type="term" value="F:ATP binding"/>
    <property type="evidence" value="ECO:0007669"/>
    <property type="project" value="UniProtKB-UniRule"/>
</dbReference>
<evidence type="ECO:0000256" key="4">
    <source>
        <dbReference type="ARBA" id="ARBA00022490"/>
    </source>
</evidence>
<keyword evidence="6 13" id="KW-0436">Ligase</keyword>
<dbReference type="InterPro" id="IPR023457">
    <property type="entry name" value="Met-tRNA_synth_2"/>
</dbReference>
<dbReference type="InterPro" id="IPR015413">
    <property type="entry name" value="Methionyl/Leucyl_tRNA_Synth"/>
</dbReference>
<comment type="caution">
    <text evidence="13">Lacks conserved residue(s) required for the propagation of feature annotation.</text>
</comment>
<evidence type="ECO:0000256" key="2">
    <source>
        <dbReference type="ARBA" id="ARBA00004496"/>
    </source>
</evidence>
<keyword evidence="8 13" id="KW-0067">ATP-binding</keyword>
<dbReference type="Pfam" id="PF09334">
    <property type="entry name" value="tRNA-synt_1g"/>
    <property type="match status" value="2"/>
</dbReference>
<accession>A0A7C3GLA6</accession>
<dbReference type="Gene3D" id="2.40.50.140">
    <property type="entry name" value="Nucleic acid-binding proteins"/>
    <property type="match status" value="1"/>
</dbReference>
<comment type="subunit">
    <text evidence="3 13">Homodimer.</text>
</comment>
<keyword evidence="13" id="KW-0862">Zinc</keyword>
<dbReference type="GO" id="GO:0000049">
    <property type="term" value="F:tRNA binding"/>
    <property type="evidence" value="ECO:0007669"/>
    <property type="project" value="UniProtKB-UniRule"/>
</dbReference>
<feature type="binding site" evidence="13">
    <location>
        <position position="146"/>
    </location>
    <ligand>
        <name>Zn(2+)</name>
        <dbReference type="ChEBI" id="CHEBI:29105"/>
    </ligand>
</feature>
<dbReference type="Proteomes" id="UP000886043">
    <property type="component" value="Unassembled WGS sequence"/>
</dbReference>
<dbReference type="InterPro" id="IPR041872">
    <property type="entry name" value="Anticodon_Met"/>
</dbReference>
<dbReference type="AlphaFoldDB" id="A0A7C3GLA6"/>
<dbReference type="InterPro" id="IPR012340">
    <property type="entry name" value="NA-bd_OB-fold"/>
</dbReference>
<dbReference type="InterPro" id="IPR014729">
    <property type="entry name" value="Rossmann-like_a/b/a_fold"/>
</dbReference>
<dbReference type="CDD" id="cd07957">
    <property type="entry name" value="Anticodon_Ia_Met"/>
    <property type="match status" value="1"/>
</dbReference>
<dbReference type="PRINTS" id="PR01041">
    <property type="entry name" value="TRNASYNTHMET"/>
</dbReference>
<proteinExistence type="inferred from homology"/>
<dbReference type="GO" id="GO:0005737">
    <property type="term" value="C:cytoplasm"/>
    <property type="evidence" value="ECO:0007669"/>
    <property type="project" value="UniProtKB-SubCell"/>
</dbReference>
<evidence type="ECO:0000259" key="14">
    <source>
        <dbReference type="PROSITE" id="PS50886"/>
    </source>
</evidence>
<evidence type="ECO:0000256" key="10">
    <source>
        <dbReference type="ARBA" id="ARBA00022917"/>
    </source>
</evidence>
<evidence type="ECO:0000313" key="15">
    <source>
        <dbReference type="EMBL" id="HFC98361.1"/>
    </source>
</evidence>
<dbReference type="PROSITE" id="PS50886">
    <property type="entry name" value="TRBD"/>
    <property type="match status" value="1"/>
</dbReference>
<gene>
    <name evidence="13 15" type="primary">metG</name>
    <name evidence="15" type="ORF">ENJ40_07900</name>
</gene>
<evidence type="ECO:0000256" key="7">
    <source>
        <dbReference type="ARBA" id="ARBA00022741"/>
    </source>
</evidence>
<keyword evidence="11 13" id="KW-0030">Aminoacyl-tRNA synthetase</keyword>
<dbReference type="Gene3D" id="1.10.730.10">
    <property type="entry name" value="Isoleucyl-tRNA Synthetase, Domain 1"/>
    <property type="match status" value="1"/>
</dbReference>
<evidence type="ECO:0000256" key="8">
    <source>
        <dbReference type="ARBA" id="ARBA00022840"/>
    </source>
</evidence>
<dbReference type="PANTHER" id="PTHR43326">
    <property type="entry name" value="METHIONYL-TRNA SYNTHETASE"/>
    <property type="match status" value="1"/>
</dbReference>
<keyword evidence="7 13" id="KW-0547">Nucleotide-binding</keyword>
<dbReference type="NCBIfam" id="NF008900">
    <property type="entry name" value="PRK12267.1"/>
    <property type="match status" value="1"/>
</dbReference>
<dbReference type="InterPro" id="IPR002547">
    <property type="entry name" value="tRNA-bd_dom"/>
</dbReference>
<feature type="domain" description="TRNA-binding" evidence="14">
    <location>
        <begin position="534"/>
        <end position="633"/>
    </location>
</feature>
<comment type="caution">
    <text evidence="15">The sequence shown here is derived from an EMBL/GenBank/DDBJ whole genome shotgun (WGS) entry which is preliminary data.</text>
</comment>
<dbReference type="CDD" id="cd00814">
    <property type="entry name" value="MetRS_core"/>
    <property type="match status" value="1"/>
</dbReference>
<feature type="short sequence motif" description="'HIGH' region" evidence="13">
    <location>
        <begin position="11"/>
        <end position="21"/>
    </location>
</feature>
<dbReference type="Gene3D" id="3.40.50.620">
    <property type="entry name" value="HUPs"/>
    <property type="match status" value="1"/>
</dbReference>
<organism evidence="15">
    <name type="scientific">Thermosulfurimonas dismutans</name>
    <dbReference type="NCBI Taxonomy" id="999894"/>
    <lineage>
        <taxon>Bacteria</taxon>
        <taxon>Pseudomonadati</taxon>
        <taxon>Thermodesulfobacteriota</taxon>
        <taxon>Thermodesulfobacteria</taxon>
        <taxon>Thermodesulfobacteriales</taxon>
        <taxon>Thermodesulfobacteriaceae</taxon>
        <taxon>Thermosulfurimonas</taxon>
    </lineage>
</organism>
<evidence type="ECO:0000256" key="12">
    <source>
        <dbReference type="ARBA" id="ARBA00047364"/>
    </source>
</evidence>
<dbReference type="InterPro" id="IPR004495">
    <property type="entry name" value="Met-tRNA-synth_bsu_C"/>
</dbReference>
<dbReference type="SUPFAM" id="SSF50249">
    <property type="entry name" value="Nucleic acid-binding proteins"/>
    <property type="match status" value="1"/>
</dbReference>
<feature type="binding site" evidence="13">
    <location>
        <position position="126"/>
    </location>
    <ligand>
        <name>Zn(2+)</name>
        <dbReference type="ChEBI" id="CHEBI:29105"/>
    </ligand>
</feature>
<dbReference type="EMBL" id="DRMH01000106">
    <property type="protein sequence ID" value="HFC98361.1"/>
    <property type="molecule type" value="Genomic_DNA"/>
</dbReference>
<dbReference type="EC" id="6.1.1.10" evidence="13"/>
<keyword evidence="10 13" id="KW-0648">Protein biosynthesis</keyword>
<dbReference type="HAMAP" id="MF_01228">
    <property type="entry name" value="Met_tRNA_synth_type2"/>
    <property type="match status" value="1"/>
</dbReference>
<dbReference type="NCBIfam" id="TIGR00399">
    <property type="entry name" value="metG_C_term"/>
    <property type="match status" value="1"/>
</dbReference>
<dbReference type="Pfam" id="PF19303">
    <property type="entry name" value="Anticodon_3"/>
    <property type="match status" value="1"/>
</dbReference>
<dbReference type="InterPro" id="IPR009080">
    <property type="entry name" value="tRNAsynth_Ia_anticodon-bd"/>
</dbReference>
<keyword evidence="13" id="KW-0479">Metal-binding</keyword>
<evidence type="ECO:0000256" key="6">
    <source>
        <dbReference type="ARBA" id="ARBA00022598"/>
    </source>
</evidence>
<evidence type="ECO:0000256" key="3">
    <source>
        <dbReference type="ARBA" id="ARBA00011738"/>
    </source>
</evidence>
<dbReference type="SUPFAM" id="SSF47323">
    <property type="entry name" value="Anticodon-binding domain of a subclass of class I aminoacyl-tRNA synthetases"/>
    <property type="match status" value="1"/>
</dbReference>
<comment type="similarity">
    <text evidence="13">Belongs to the class-I aminoacyl-tRNA synthetase family. MetG type 2A subfamily.</text>
</comment>
<feature type="short sequence motif" description="'KMSKS' region" evidence="13">
    <location>
        <begin position="295"/>
        <end position="299"/>
    </location>
</feature>
<dbReference type="FunFam" id="2.40.50.140:FF:000042">
    <property type="entry name" value="Methionine--tRNA ligase"/>
    <property type="match status" value="1"/>
</dbReference>
<dbReference type="Pfam" id="PF01588">
    <property type="entry name" value="tRNA_bind"/>
    <property type="match status" value="1"/>
</dbReference>
<comment type="function">
    <text evidence="1 13">Is required not only for elongation of protein synthesis but also for the initiation of all mRNA translation through initiator tRNA(fMet) aminoacylation.</text>
</comment>
<evidence type="ECO:0000256" key="5">
    <source>
        <dbReference type="ARBA" id="ARBA00022555"/>
    </source>
</evidence>
<dbReference type="GO" id="GO:0004825">
    <property type="term" value="F:methionine-tRNA ligase activity"/>
    <property type="evidence" value="ECO:0007669"/>
    <property type="project" value="UniProtKB-UniRule"/>
</dbReference>
<feature type="binding site" evidence="13">
    <location>
        <position position="143"/>
    </location>
    <ligand>
        <name>Zn(2+)</name>
        <dbReference type="ChEBI" id="CHEBI:29105"/>
    </ligand>
</feature>
<dbReference type="InterPro" id="IPR033911">
    <property type="entry name" value="MetRS_core"/>
</dbReference>
<reference evidence="15" key="1">
    <citation type="journal article" date="2020" name="mSystems">
        <title>Genome- and Community-Level Interaction Insights into Carbon Utilization and Element Cycling Functions of Hydrothermarchaeota in Hydrothermal Sediment.</title>
        <authorList>
            <person name="Zhou Z."/>
            <person name="Liu Y."/>
            <person name="Xu W."/>
            <person name="Pan J."/>
            <person name="Luo Z.H."/>
            <person name="Li M."/>
        </authorList>
    </citation>
    <scope>NUCLEOTIDE SEQUENCE [LARGE SCALE GENOMIC DNA]</scope>
    <source>
        <strain evidence="15">HyVt-483</strain>
    </source>
</reference>
<dbReference type="CDD" id="cd02800">
    <property type="entry name" value="tRNA_bind_EcMetRS_like"/>
    <property type="match status" value="1"/>
</dbReference>
<comment type="cofactor">
    <cofactor evidence="13">
        <name>Zn(2+)</name>
        <dbReference type="ChEBI" id="CHEBI:29105"/>
    </cofactor>
    <text evidence="13">Binds 1 zinc ion per subunit.</text>
</comment>
<feature type="binding site" evidence="13">
    <location>
        <position position="129"/>
    </location>
    <ligand>
        <name>Zn(2+)</name>
        <dbReference type="ChEBI" id="CHEBI:29105"/>
    </ligand>
</feature>
<evidence type="ECO:0000256" key="9">
    <source>
        <dbReference type="ARBA" id="ARBA00022884"/>
    </source>
</evidence>
<evidence type="ECO:0000256" key="13">
    <source>
        <dbReference type="HAMAP-Rule" id="MF_01228"/>
    </source>
</evidence>
<name>A0A7C3GLA6_9BACT</name>
<dbReference type="GO" id="GO:0046872">
    <property type="term" value="F:metal ion binding"/>
    <property type="evidence" value="ECO:0007669"/>
    <property type="project" value="UniProtKB-KW"/>
</dbReference>
<evidence type="ECO:0000256" key="11">
    <source>
        <dbReference type="ARBA" id="ARBA00023146"/>
    </source>
</evidence>